<evidence type="ECO:0000256" key="1">
    <source>
        <dbReference type="ARBA" id="ARBA00004651"/>
    </source>
</evidence>
<comment type="caution">
    <text evidence="10">The sequence shown here is derived from an EMBL/GenBank/DDBJ whole genome shotgun (WGS) entry which is preliminary data.</text>
</comment>
<evidence type="ECO:0000313" key="10">
    <source>
        <dbReference type="EMBL" id="MFD2245439.1"/>
    </source>
</evidence>
<feature type="transmembrane region" description="Helical" evidence="7">
    <location>
        <begin position="352"/>
        <end position="376"/>
    </location>
</feature>
<dbReference type="Pfam" id="PF12704">
    <property type="entry name" value="MacB_PCD"/>
    <property type="match status" value="1"/>
</dbReference>
<organism evidence="10 11">
    <name type="scientific">Pontibacter ruber</name>
    <dbReference type="NCBI Taxonomy" id="1343895"/>
    <lineage>
        <taxon>Bacteria</taxon>
        <taxon>Pseudomonadati</taxon>
        <taxon>Bacteroidota</taxon>
        <taxon>Cytophagia</taxon>
        <taxon>Cytophagales</taxon>
        <taxon>Hymenobacteraceae</taxon>
        <taxon>Pontibacter</taxon>
    </lineage>
</organism>
<evidence type="ECO:0000256" key="6">
    <source>
        <dbReference type="ARBA" id="ARBA00038076"/>
    </source>
</evidence>
<proteinExistence type="inferred from homology"/>
<evidence type="ECO:0000313" key="11">
    <source>
        <dbReference type="Proteomes" id="UP001597374"/>
    </source>
</evidence>
<keyword evidence="11" id="KW-1185">Reference proteome</keyword>
<feature type="transmembrane region" description="Helical" evidence="7">
    <location>
        <begin position="316"/>
        <end position="340"/>
    </location>
</feature>
<evidence type="ECO:0000256" key="4">
    <source>
        <dbReference type="ARBA" id="ARBA00022989"/>
    </source>
</evidence>
<evidence type="ECO:0000256" key="7">
    <source>
        <dbReference type="SAM" id="Phobius"/>
    </source>
</evidence>
<dbReference type="PANTHER" id="PTHR30572:SF4">
    <property type="entry name" value="ABC TRANSPORTER PERMEASE YTRF"/>
    <property type="match status" value="1"/>
</dbReference>
<keyword evidence="4 7" id="KW-1133">Transmembrane helix</keyword>
<evidence type="ECO:0000259" key="9">
    <source>
        <dbReference type="Pfam" id="PF12704"/>
    </source>
</evidence>
<protein>
    <submittedName>
        <fullName evidence="10">ABC transporter permease</fullName>
    </submittedName>
</protein>
<gene>
    <name evidence="10" type="ORF">ACFSKP_04180</name>
</gene>
<evidence type="ECO:0000256" key="5">
    <source>
        <dbReference type="ARBA" id="ARBA00023136"/>
    </source>
</evidence>
<evidence type="ECO:0000259" key="8">
    <source>
        <dbReference type="Pfam" id="PF02687"/>
    </source>
</evidence>
<dbReference type="Pfam" id="PF02687">
    <property type="entry name" value="FtsX"/>
    <property type="match status" value="1"/>
</dbReference>
<dbReference type="EMBL" id="JBHUIM010000001">
    <property type="protein sequence ID" value="MFD2245439.1"/>
    <property type="molecule type" value="Genomic_DNA"/>
</dbReference>
<accession>A0ABW5CTV5</accession>
<keyword evidence="2" id="KW-1003">Cell membrane</keyword>
<dbReference type="RefSeq" id="WP_250429104.1">
    <property type="nucleotide sequence ID" value="NZ_JALPRR010000002.1"/>
</dbReference>
<comment type="similarity">
    <text evidence="6">Belongs to the ABC-4 integral membrane protein family.</text>
</comment>
<dbReference type="InterPro" id="IPR050250">
    <property type="entry name" value="Macrolide_Exporter_MacB"/>
</dbReference>
<comment type="subcellular location">
    <subcellularLocation>
        <location evidence="1">Cell membrane</location>
        <topology evidence="1">Multi-pass membrane protein</topology>
    </subcellularLocation>
</comment>
<sequence>MIRHLFKLIWNRKKSNFLLITEIFICFLVLFGVLSLVVYNVRNYTKPLGFEHENVWLLTMRPSTDSSALNHQNLEQVLQRLHAFPEIEHVSLSSSNAPFAFSQMNNNLSYGNVKDLMADFYEVEDDYDEVMQLQVREGRWFAPQDNASHHEPIVINKALQQQLFGEEDALGKVIPVNDSTNYQVVGITDYFRAGSEFAAEGPAFFTRINLQKNPNSFWNEVLIRVKPGTGIDFEEKMVKQLSAIGKDWAMEVSTLEKMRQNKAKLTLVPMIALGLVCAFLILNVALGLFGVLWYNINSRHGEIGLRRALGAASGQIYRQFIGEVLVLATLGLLLGVVFAVQLPLLQVFEIESVVYTIAIVGAVAIIYLLTVICAFYPSRQAAAIHPAVALHEE</sequence>
<feature type="domain" description="ABC3 transporter permease C-terminal" evidence="8">
    <location>
        <begin position="276"/>
        <end position="386"/>
    </location>
</feature>
<feature type="domain" description="MacB-like periplasmic core" evidence="9">
    <location>
        <begin position="23"/>
        <end position="230"/>
    </location>
</feature>
<evidence type="ECO:0000256" key="3">
    <source>
        <dbReference type="ARBA" id="ARBA00022692"/>
    </source>
</evidence>
<dbReference type="InterPro" id="IPR025857">
    <property type="entry name" value="MacB_PCD"/>
</dbReference>
<dbReference type="Proteomes" id="UP001597374">
    <property type="component" value="Unassembled WGS sequence"/>
</dbReference>
<reference evidence="11" key="1">
    <citation type="journal article" date="2019" name="Int. J. Syst. Evol. Microbiol.">
        <title>The Global Catalogue of Microorganisms (GCM) 10K type strain sequencing project: providing services to taxonomists for standard genome sequencing and annotation.</title>
        <authorList>
            <consortium name="The Broad Institute Genomics Platform"/>
            <consortium name="The Broad Institute Genome Sequencing Center for Infectious Disease"/>
            <person name="Wu L."/>
            <person name="Ma J."/>
        </authorList>
    </citation>
    <scope>NUCLEOTIDE SEQUENCE [LARGE SCALE GENOMIC DNA]</scope>
    <source>
        <strain evidence="11">CGMCC 4.1782</strain>
    </source>
</reference>
<feature type="transmembrane region" description="Helical" evidence="7">
    <location>
        <begin position="16"/>
        <end position="39"/>
    </location>
</feature>
<dbReference type="InterPro" id="IPR003838">
    <property type="entry name" value="ABC3_permease_C"/>
</dbReference>
<keyword evidence="3 7" id="KW-0812">Transmembrane</keyword>
<name>A0ABW5CTV5_9BACT</name>
<keyword evidence="5 7" id="KW-0472">Membrane</keyword>
<feature type="transmembrane region" description="Helical" evidence="7">
    <location>
        <begin position="267"/>
        <end position="295"/>
    </location>
</feature>
<evidence type="ECO:0000256" key="2">
    <source>
        <dbReference type="ARBA" id="ARBA00022475"/>
    </source>
</evidence>
<dbReference type="PANTHER" id="PTHR30572">
    <property type="entry name" value="MEMBRANE COMPONENT OF TRANSPORTER-RELATED"/>
    <property type="match status" value="1"/>
</dbReference>